<evidence type="ECO:0000256" key="1">
    <source>
        <dbReference type="SAM" id="SignalP"/>
    </source>
</evidence>
<comment type="caution">
    <text evidence="2">The sequence shown here is derived from an EMBL/GenBank/DDBJ whole genome shotgun (WGS) entry which is preliminary data.</text>
</comment>
<organism evidence="2 3">
    <name type="scientific">Ephemerocybe angulata</name>
    <dbReference type="NCBI Taxonomy" id="980116"/>
    <lineage>
        <taxon>Eukaryota</taxon>
        <taxon>Fungi</taxon>
        <taxon>Dikarya</taxon>
        <taxon>Basidiomycota</taxon>
        <taxon>Agaricomycotina</taxon>
        <taxon>Agaricomycetes</taxon>
        <taxon>Agaricomycetidae</taxon>
        <taxon>Agaricales</taxon>
        <taxon>Agaricineae</taxon>
        <taxon>Psathyrellaceae</taxon>
        <taxon>Ephemerocybe</taxon>
    </lineage>
</organism>
<dbReference type="Proteomes" id="UP000521943">
    <property type="component" value="Unassembled WGS sequence"/>
</dbReference>
<dbReference type="AlphaFoldDB" id="A0A8H6IDZ4"/>
<accession>A0A8H6IDZ4</accession>
<name>A0A8H6IDZ4_9AGAR</name>
<evidence type="ECO:0000313" key="2">
    <source>
        <dbReference type="EMBL" id="KAF6763825.1"/>
    </source>
</evidence>
<sequence length="155" mass="17379">MSFWASAAWGALRMGIVSNALSSELFENPDNSRGKLSAGACYTESWDGVLDERLHSARELVLELVVFGGSTQQCDSRIAGFILEETLSLEDLDEAYVRVPVDDGSRSLNPDLSTYDDHRPHYFFLLGTMNRQKIEVKERVNGLKAKTTRREYCAP</sequence>
<reference evidence="2 3" key="1">
    <citation type="submission" date="2020-07" db="EMBL/GenBank/DDBJ databases">
        <title>Comparative genomics of pyrophilous fungi reveals a link between fire events and developmental genes.</title>
        <authorList>
            <consortium name="DOE Joint Genome Institute"/>
            <person name="Steindorff A.S."/>
            <person name="Carver A."/>
            <person name="Calhoun S."/>
            <person name="Stillman K."/>
            <person name="Liu H."/>
            <person name="Lipzen A."/>
            <person name="Pangilinan J."/>
            <person name="Labutti K."/>
            <person name="Bruns T.D."/>
            <person name="Grigoriev I.V."/>
        </authorList>
    </citation>
    <scope>NUCLEOTIDE SEQUENCE [LARGE SCALE GENOMIC DNA]</scope>
    <source>
        <strain evidence="2 3">CBS 144469</strain>
    </source>
</reference>
<keyword evidence="3" id="KW-1185">Reference proteome</keyword>
<protein>
    <submittedName>
        <fullName evidence="2">Uncharacterized protein</fullName>
    </submittedName>
</protein>
<dbReference type="EMBL" id="JACGCI010000005">
    <property type="protein sequence ID" value="KAF6763825.1"/>
    <property type="molecule type" value="Genomic_DNA"/>
</dbReference>
<gene>
    <name evidence="2" type="ORF">DFP72DRAFT_840923</name>
</gene>
<evidence type="ECO:0000313" key="3">
    <source>
        <dbReference type="Proteomes" id="UP000521943"/>
    </source>
</evidence>
<feature type="signal peptide" evidence="1">
    <location>
        <begin position="1"/>
        <end position="22"/>
    </location>
</feature>
<proteinExistence type="predicted"/>
<feature type="chain" id="PRO_5034416110" evidence="1">
    <location>
        <begin position="23"/>
        <end position="155"/>
    </location>
</feature>
<keyword evidence="1" id="KW-0732">Signal</keyword>